<dbReference type="Proteomes" id="UP000231056">
    <property type="component" value="Unassembled WGS sequence"/>
</dbReference>
<name>A0A2M6IUR1_9BACT</name>
<feature type="non-terminal residue" evidence="1">
    <location>
        <position position="1"/>
    </location>
</feature>
<sequence>ENGDWELYNNEYADYKCQCVDPDQTLDYRLGDNGQSSQKAIASSDIKGVSVQAGSDPKLITGSFCKKIPIKESRLGCIDTACRNISDSNYCVACLVSNKTFLSGMADPNKGCLNKTTANICKPLLKVE</sequence>
<accession>A0A2M6IUR1</accession>
<feature type="non-terminal residue" evidence="1">
    <location>
        <position position="128"/>
    </location>
</feature>
<protein>
    <submittedName>
        <fullName evidence="1">Uncharacterized protein</fullName>
    </submittedName>
</protein>
<proteinExistence type="predicted"/>
<reference evidence="1 2" key="1">
    <citation type="submission" date="2017-09" db="EMBL/GenBank/DDBJ databases">
        <title>Depth-based differentiation of microbial function through sediment-hosted aquifers and enrichment of novel symbionts in the deep terrestrial subsurface.</title>
        <authorList>
            <person name="Probst A.J."/>
            <person name="Ladd B."/>
            <person name="Jarett J.K."/>
            <person name="Geller-Mcgrath D.E."/>
            <person name="Sieber C.M."/>
            <person name="Emerson J.B."/>
            <person name="Anantharaman K."/>
            <person name="Thomas B.C."/>
            <person name="Malmstrom R."/>
            <person name="Stieglmeier M."/>
            <person name="Klingl A."/>
            <person name="Woyke T."/>
            <person name="Ryan C.M."/>
            <person name="Banfield J.F."/>
        </authorList>
    </citation>
    <scope>NUCLEOTIDE SEQUENCE [LARGE SCALE GENOMIC DNA]</scope>
    <source>
        <strain evidence="1">CG11_big_fil_rev_8_21_14_0_20_36_8</strain>
    </source>
</reference>
<comment type="caution">
    <text evidence="1">The sequence shown here is derived from an EMBL/GenBank/DDBJ whole genome shotgun (WGS) entry which is preliminary data.</text>
</comment>
<gene>
    <name evidence="1" type="ORF">COV58_01425</name>
</gene>
<dbReference type="EMBL" id="PCVM01000033">
    <property type="protein sequence ID" value="PIQ73633.1"/>
    <property type="molecule type" value="Genomic_DNA"/>
</dbReference>
<organism evidence="1 2">
    <name type="scientific">Candidatus Roizmanbacteria bacterium CG11_big_fil_rev_8_21_14_0_20_36_8</name>
    <dbReference type="NCBI Taxonomy" id="1974856"/>
    <lineage>
        <taxon>Bacteria</taxon>
        <taxon>Candidatus Roizmaniibacteriota</taxon>
    </lineage>
</organism>
<dbReference type="AlphaFoldDB" id="A0A2M6IUR1"/>
<evidence type="ECO:0000313" key="1">
    <source>
        <dbReference type="EMBL" id="PIQ73633.1"/>
    </source>
</evidence>
<evidence type="ECO:0000313" key="2">
    <source>
        <dbReference type="Proteomes" id="UP000231056"/>
    </source>
</evidence>